<keyword evidence="1" id="KW-0732">Signal</keyword>
<dbReference type="OrthoDB" id="9830962at2"/>
<evidence type="ECO:0000313" key="2">
    <source>
        <dbReference type="EMBL" id="EGV28112.1"/>
    </source>
</evidence>
<dbReference type="RefSeq" id="WP_007042788.1">
    <property type="nucleotide sequence ID" value="NZ_AFWT01000046.1"/>
</dbReference>
<feature type="chain" id="PRO_5003429339" evidence="1">
    <location>
        <begin position="24"/>
        <end position="201"/>
    </location>
</feature>
<sequence length="201" mass="20998">MRSFCYALIVALLPLAPAVSAEAEWYVGYTFVYSGSGNSCAFMRFRSDSYSLGEADAVYRLFADRLADQVGTDATFADVPPSEALAEGKTGEGMAAEFLSQGVGACEVAGDPVSGLIFISSFGCDYQNEAQMCIRSYLDAGARDLTAQGIGSGPAGLGGDFVNRQVWDASSDLVYAGQAQVPHVVDAALTHAASTISLVTD</sequence>
<dbReference type="STRING" id="765913.ThidrDRAFT_4075"/>
<evidence type="ECO:0000256" key="1">
    <source>
        <dbReference type="SAM" id="SignalP"/>
    </source>
</evidence>
<dbReference type="Proteomes" id="UP000004200">
    <property type="component" value="Unassembled WGS sequence"/>
</dbReference>
<keyword evidence="3" id="KW-1185">Reference proteome</keyword>
<dbReference type="AlphaFoldDB" id="G2E712"/>
<accession>G2E712</accession>
<gene>
    <name evidence="2" type="ORF">ThidrDRAFT_4075</name>
</gene>
<feature type="signal peptide" evidence="1">
    <location>
        <begin position="1"/>
        <end position="23"/>
    </location>
</feature>
<proteinExistence type="predicted"/>
<organism evidence="2 3">
    <name type="scientific">Thiorhodococcus drewsii AZ1</name>
    <dbReference type="NCBI Taxonomy" id="765913"/>
    <lineage>
        <taxon>Bacteria</taxon>
        <taxon>Pseudomonadati</taxon>
        <taxon>Pseudomonadota</taxon>
        <taxon>Gammaproteobacteria</taxon>
        <taxon>Chromatiales</taxon>
        <taxon>Chromatiaceae</taxon>
        <taxon>Thiorhodococcus</taxon>
    </lineage>
</organism>
<name>G2E712_9GAMM</name>
<dbReference type="EMBL" id="AFWT01000046">
    <property type="protein sequence ID" value="EGV28112.1"/>
    <property type="molecule type" value="Genomic_DNA"/>
</dbReference>
<protein>
    <submittedName>
        <fullName evidence="2">Uncharacterized protein</fullName>
    </submittedName>
</protein>
<reference evidence="2 3" key="1">
    <citation type="submission" date="2011-06" db="EMBL/GenBank/DDBJ databases">
        <title>The draft genome of Thiorhodococcus drewsii AZ1.</title>
        <authorList>
            <consortium name="US DOE Joint Genome Institute (JGI-PGF)"/>
            <person name="Lucas S."/>
            <person name="Han J."/>
            <person name="Lapidus A."/>
            <person name="Cheng J.-F."/>
            <person name="Goodwin L."/>
            <person name="Pitluck S."/>
            <person name="Peters L."/>
            <person name="Land M.L."/>
            <person name="Hauser L."/>
            <person name="Vogl K."/>
            <person name="Liu Z."/>
            <person name="Imhoff J."/>
            <person name="Thiel V."/>
            <person name="Frigaard N.-U."/>
            <person name="Bryant D.A."/>
            <person name="Woyke T.J."/>
        </authorList>
    </citation>
    <scope>NUCLEOTIDE SEQUENCE [LARGE SCALE GENOMIC DNA]</scope>
    <source>
        <strain evidence="2 3">AZ1</strain>
    </source>
</reference>
<evidence type="ECO:0000313" key="3">
    <source>
        <dbReference type="Proteomes" id="UP000004200"/>
    </source>
</evidence>
<comment type="caution">
    <text evidence="2">The sequence shown here is derived from an EMBL/GenBank/DDBJ whole genome shotgun (WGS) entry which is preliminary data.</text>
</comment>